<evidence type="ECO:0000256" key="5">
    <source>
        <dbReference type="ARBA" id="ARBA00023002"/>
    </source>
</evidence>
<feature type="domain" description="Fe2OG dioxygenase" evidence="9">
    <location>
        <begin position="125"/>
        <end position="227"/>
    </location>
</feature>
<dbReference type="PROSITE" id="PS51471">
    <property type="entry name" value="FE2OG_OXY"/>
    <property type="match status" value="1"/>
</dbReference>
<dbReference type="KEGG" id="ota:OT_ostta08g03410"/>
<dbReference type="InterPro" id="IPR044862">
    <property type="entry name" value="Pro_4_hyd_alph_FE2OG_OXY"/>
</dbReference>
<dbReference type="InterPro" id="IPR006620">
    <property type="entry name" value="Pro_4_hyd_alph"/>
</dbReference>
<evidence type="ECO:0000256" key="7">
    <source>
        <dbReference type="ARBA" id="ARBA00049169"/>
    </source>
</evidence>
<protein>
    <submittedName>
        <fullName evidence="10">Oxoglutarate/iron-dependent dioxygenase</fullName>
    </submittedName>
</protein>
<dbReference type="InterPro" id="IPR005123">
    <property type="entry name" value="Oxoglu/Fe-dep_dioxygenase_dom"/>
</dbReference>
<proteinExistence type="predicted"/>
<evidence type="ECO:0000256" key="2">
    <source>
        <dbReference type="ARBA" id="ARBA00004648"/>
    </source>
</evidence>
<dbReference type="OrthoDB" id="69177at2759"/>
<dbReference type="InParanoid" id="A0A090N4X6"/>
<evidence type="ECO:0000313" key="11">
    <source>
        <dbReference type="Proteomes" id="UP000009170"/>
    </source>
</evidence>
<evidence type="ECO:0000313" key="10">
    <source>
        <dbReference type="EMBL" id="CEG01571.1"/>
    </source>
</evidence>
<comment type="subcellular location">
    <subcellularLocation>
        <location evidence="2">Endoplasmic reticulum membrane</location>
        <topology evidence="2">Single-pass type II membrane protein</topology>
    </subcellularLocation>
</comment>
<dbReference type="AlphaFoldDB" id="A0A090N4X6"/>
<dbReference type="EMBL" id="CAID01000008">
    <property type="protein sequence ID" value="CEG01571.1"/>
    <property type="molecule type" value="Genomic_DNA"/>
</dbReference>
<dbReference type="PANTHER" id="PTHR10869">
    <property type="entry name" value="PROLYL 4-HYDROXYLASE ALPHA SUBUNIT"/>
    <property type="match status" value="1"/>
</dbReference>
<dbReference type="Proteomes" id="UP000009170">
    <property type="component" value="Unassembled WGS sequence"/>
</dbReference>
<comment type="catalytic activity">
    <reaction evidence="7">
        <text>L-prolyl-[collagen] + 2-oxoglutarate + O2 = trans-4-hydroxy-L-prolyl-[collagen] + succinate + CO2</text>
        <dbReference type="Rhea" id="RHEA:18945"/>
        <dbReference type="Rhea" id="RHEA-COMP:11676"/>
        <dbReference type="Rhea" id="RHEA-COMP:11680"/>
        <dbReference type="ChEBI" id="CHEBI:15379"/>
        <dbReference type="ChEBI" id="CHEBI:16526"/>
        <dbReference type="ChEBI" id="CHEBI:16810"/>
        <dbReference type="ChEBI" id="CHEBI:30031"/>
        <dbReference type="ChEBI" id="CHEBI:50342"/>
        <dbReference type="ChEBI" id="CHEBI:61965"/>
        <dbReference type="EC" id="1.14.11.2"/>
    </reaction>
</comment>
<keyword evidence="5" id="KW-0560">Oxidoreductase</keyword>
<dbReference type="GO" id="GO:0005789">
    <property type="term" value="C:endoplasmic reticulum membrane"/>
    <property type="evidence" value="ECO:0007669"/>
    <property type="project" value="UniProtKB-SubCell"/>
</dbReference>
<keyword evidence="4 10" id="KW-0223">Dioxygenase</keyword>
<evidence type="ECO:0000256" key="4">
    <source>
        <dbReference type="ARBA" id="ARBA00022964"/>
    </source>
</evidence>
<reference evidence="10 11" key="2">
    <citation type="journal article" date="2014" name="BMC Genomics">
        <title>An improved genome of the model marine alga Ostreococcus tauri unfolds by assessing Illumina de novo assemblies.</title>
        <authorList>
            <person name="Blanc-Mathieu R."/>
            <person name="Verhelst B."/>
            <person name="Derelle E."/>
            <person name="Rombauts S."/>
            <person name="Bouget F.Y."/>
            <person name="Carre I."/>
            <person name="Chateau A."/>
            <person name="Eyre-Walker A."/>
            <person name="Grimsley N."/>
            <person name="Moreau H."/>
            <person name="Piegu B."/>
            <person name="Rivals E."/>
            <person name="Schackwitz W."/>
            <person name="Van de Peer Y."/>
            <person name="Piganeau G."/>
        </authorList>
    </citation>
    <scope>NUCLEOTIDE SEQUENCE [LARGE SCALE GENOMIC DNA]</scope>
    <source>
        <strain evidence="11">OTTH 0595 / CCAP 157/2 / RCC745</strain>
    </source>
</reference>
<accession>A0A090N4X6</accession>
<dbReference type="Gene3D" id="2.60.120.620">
    <property type="entry name" value="q2cbj1_9rhob like domain"/>
    <property type="match status" value="1"/>
</dbReference>
<dbReference type="GO" id="GO:0031418">
    <property type="term" value="F:L-ascorbic acid binding"/>
    <property type="evidence" value="ECO:0007669"/>
    <property type="project" value="InterPro"/>
</dbReference>
<dbReference type="InterPro" id="IPR045054">
    <property type="entry name" value="P4HA-like"/>
</dbReference>
<comment type="cofactor">
    <cofactor evidence="1">
        <name>L-ascorbate</name>
        <dbReference type="ChEBI" id="CHEBI:38290"/>
    </cofactor>
</comment>
<dbReference type="STRING" id="70448.A0A090N4X6"/>
<organism evidence="10 11">
    <name type="scientific">Ostreococcus tauri</name>
    <name type="common">Marine green alga</name>
    <dbReference type="NCBI Taxonomy" id="70448"/>
    <lineage>
        <taxon>Eukaryota</taxon>
        <taxon>Viridiplantae</taxon>
        <taxon>Chlorophyta</taxon>
        <taxon>Mamiellophyceae</taxon>
        <taxon>Mamiellales</taxon>
        <taxon>Bathycoccaceae</taxon>
        <taxon>Ostreococcus</taxon>
    </lineage>
</organism>
<name>A0A090N4X6_OSTTA</name>
<evidence type="ECO:0000256" key="6">
    <source>
        <dbReference type="ARBA" id="ARBA00023004"/>
    </source>
</evidence>
<dbReference type="SMART" id="SM00702">
    <property type="entry name" value="P4Hc"/>
    <property type="match status" value="1"/>
</dbReference>
<keyword evidence="11" id="KW-1185">Reference proteome</keyword>
<dbReference type="GO" id="GO:0005506">
    <property type="term" value="F:iron ion binding"/>
    <property type="evidence" value="ECO:0007669"/>
    <property type="project" value="InterPro"/>
</dbReference>
<dbReference type="GeneID" id="9831481"/>
<evidence type="ECO:0000256" key="8">
    <source>
        <dbReference type="SAM" id="MobiDB-lite"/>
    </source>
</evidence>
<dbReference type="FunCoup" id="A0A090N4X6">
    <property type="interactions" value="556"/>
</dbReference>
<evidence type="ECO:0000256" key="1">
    <source>
        <dbReference type="ARBA" id="ARBA00001961"/>
    </source>
</evidence>
<keyword evidence="3" id="KW-0479">Metal-binding</keyword>
<dbReference type="Pfam" id="PF13640">
    <property type="entry name" value="2OG-FeII_Oxy_3"/>
    <property type="match status" value="1"/>
</dbReference>
<evidence type="ECO:0000259" key="9">
    <source>
        <dbReference type="PROSITE" id="PS51471"/>
    </source>
</evidence>
<feature type="region of interest" description="Disordered" evidence="8">
    <location>
        <begin position="1"/>
        <end position="20"/>
    </location>
</feature>
<keyword evidence="6" id="KW-0408">Iron</keyword>
<sequence length="227" mass="25599">MPRHRRVAPTATSTRAPAVTPSLPSLARDVERRRREDAAPNVVRVLENEIIVVDDALSRATCEEIIRTIEDGNGFAHATSRGPKYGEAWRSNGRYAREDETFARALWDAVDGKRTFEFELDDASGFNPNIRVYKYAGDTGDHFGPHVDERVTVRGRRSGYTALVYLSGEDVEGGCTIFYDYHGVERARVEPKTGRALYFRHGANLPEHEGELVRRGTKYVLRSDVLF</sequence>
<dbReference type="RefSeq" id="XP_003080902.2">
    <property type="nucleotide sequence ID" value="XM_003080854.2"/>
</dbReference>
<comment type="caution">
    <text evidence="10">The sequence shown here is derived from an EMBL/GenBank/DDBJ whole genome shotgun (WGS) entry which is preliminary data.</text>
</comment>
<dbReference type="PANTHER" id="PTHR10869:SF236">
    <property type="entry name" value="PROLYL 4-HYDROXYLASE ALPHA SUBUNIT DOMAIN-CONTAINING PROTEIN"/>
    <property type="match status" value="1"/>
</dbReference>
<dbReference type="GO" id="GO:0004656">
    <property type="term" value="F:procollagen-proline 4-dioxygenase activity"/>
    <property type="evidence" value="ECO:0007669"/>
    <property type="project" value="UniProtKB-EC"/>
</dbReference>
<gene>
    <name evidence="10" type="ORF">OT_ostta08g03410</name>
</gene>
<reference evidence="11" key="1">
    <citation type="journal article" date="2006" name="Proc. Natl. Acad. Sci. U.S.A.">
        <title>Genome analysis of the smallest free-living eukaryote Ostreococcus tauri unveils many unique features.</title>
        <authorList>
            <person name="Derelle E."/>
            <person name="Ferraz C."/>
            <person name="Rombauts S."/>
            <person name="Rouze P."/>
            <person name="Worden A.Z."/>
            <person name="Robbens S."/>
            <person name="Partensky F."/>
            <person name="Degroeve S."/>
            <person name="Echeynie S."/>
            <person name="Cooke R."/>
            <person name="Saeys Y."/>
            <person name="Wuyts J."/>
            <person name="Jabbari K."/>
            <person name="Bowler C."/>
            <person name="Panaud O."/>
            <person name="Piegu B."/>
            <person name="Ball S.G."/>
            <person name="Ral J.-P."/>
            <person name="Bouget F.-Y."/>
            <person name="Piganeau G."/>
            <person name="De Baets B."/>
            <person name="Picard A."/>
            <person name="Delseny M."/>
            <person name="Demaille J."/>
            <person name="Van de Peer Y."/>
            <person name="Moreau H."/>
        </authorList>
    </citation>
    <scope>NUCLEOTIDE SEQUENCE [LARGE SCALE GENOMIC DNA]</scope>
    <source>
        <strain evidence="11">OTTH 0595 / CCAP 157/2 / RCC745</strain>
    </source>
</reference>
<evidence type="ECO:0000256" key="3">
    <source>
        <dbReference type="ARBA" id="ARBA00022723"/>
    </source>
</evidence>